<dbReference type="SUPFAM" id="SSF51905">
    <property type="entry name" value="FAD/NAD(P)-binding domain"/>
    <property type="match status" value="2"/>
</dbReference>
<dbReference type="InterPro" id="IPR051209">
    <property type="entry name" value="FAD-bind_Monooxygenase_sf"/>
</dbReference>
<dbReference type="OMA" id="HADEWHK"/>
<name>Q0TYX0_PHANO</name>
<dbReference type="HOGENOM" id="CLU_006937_6_2_1"/>
<dbReference type="InParanoid" id="Q0TYX0"/>
<dbReference type="PANTHER" id="PTHR42877:SF8">
    <property type="entry name" value="MONOOXYGENASE"/>
    <property type="match status" value="1"/>
</dbReference>
<dbReference type="InterPro" id="IPR036188">
    <property type="entry name" value="FAD/NAD-bd_sf"/>
</dbReference>
<reference evidence="3" key="1">
    <citation type="journal article" date="2007" name="Plant Cell">
        <title>Dothideomycete-plant interactions illuminated by genome sequencing and EST analysis of the wheat pathogen Stagonospora nodorum.</title>
        <authorList>
            <person name="Hane J.K."/>
            <person name="Lowe R.G."/>
            <person name="Solomon P.S."/>
            <person name="Tan K.C."/>
            <person name="Schoch C.L."/>
            <person name="Spatafora J.W."/>
            <person name="Crous P.W."/>
            <person name="Kodira C."/>
            <person name="Birren B.W."/>
            <person name="Galagan J.E."/>
            <person name="Torriani S.F."/>
            <person name="McDonald B.A."/>
            <person name="Oliver R.P."/>
        </authorList>
    </citation>
    <scope>NUCLEOTIDE SEQUENCE [LARGE SCALE GENOMIC DNA]</scope>
    <source>
        <strain evidence="3">SN15 / ATCC MYA-4574 / FGSC 10173</strain>
    </source>
</reference>
<dbReference type="GO" id="GO:0004497">
    <property type="term" value="F:monooxygenase activity"/>
    <property type="evidence" value="ECO:0000318"/>
    <property type="project" value="GO_Central"/>
</dbReference>
<dbReference type="RefSeq" id="XP_001805538.1">
    <property type="nucleotide sequence ID" value="XM_001805486.1"/>
</dbReference>
<sequence length="468" mass="52763">MGSIDMTGIDPLTPEKGYHSKPDLLRVVCVGAGAAGLLVAHRMQTRMTNFELVLYEKSVFALLHILSKSGTNTSMLTLLRFWRIFGILLRVKMCARPKIDGLHDFGGKLVHSANWDPSSSAIQIVPQIQKSAKHLTAFMRSVTWISPPVATDILAATKVTSHDAAERDRLDAQYCYTAEEKERYRRDPESLLELRRKIEIGFNNTFDFFVMGSEAQKITRTYMEAEMKRRIGPGHEDLKEKLIPKWSPGCAANILGRRITPGDGYLESLVQPNVTTVHEEISRVVSEGLIDDSGTLHEVDILVCATGFNMAFAPSFTITGTDGVNMRDEFDPDPNVYLALAVPKFPNYFVINGVRGSWAAGSILPATNYILRVLQRVQSEKIRSFEVKNEPTRQLNEHIGGKLWIWGGSSLHYLKTIDVVRWEHFDFRYKSANMWSFLGNGYTKAQAFKDENLLAPYIRTEDTPWSVE</sequence>
<dbReference type="Proteomes" id="UP000001055">
    <property type="component" value="Unassembled WGS sequence"/>
</dbReference>
<dbReference type="AlphaFoldDB" id="Q0TYX0"/>
<dbReference type="VEuPathDB" id="FungiDB:JI435_153880"/>
<evidence type="ECO:0008006" key="4">
    <source>
        <dbReference type="Google" id="ProtNLM"/>
    </source>
</evidence>
<gene>
    <name evidence="2" type="ORF">SNOG_15388</name>
</gene>
<organism evidence="2 3">
    <name type="scientific">Phaeosphaeria nodorum (strain SN15 / ATCC MYA-4574 / FGSC 10173)</name>
    <name type="common">Glume blotch fungus</name>
    <name type="synonym">Parastagonospora nodorum</name>
    <dbReference type="NCBI Taxonomy" id="321614"/>
    <lineage>
        <taxon>Eukaryota</taxon>
        <taxon>Fungi</taxon>
        <taxon>Dikarya</taxon>
        <taxon>Ascomycota</taxon>
        <taxon>Pezizomycotina</taxon>
        <taxon>Dothideomycetes</taxon>
        <taxon>Pleosporomycetidae</taxon>
        <taxon>Pleosporales</taxon>
        <taxon>Pleosporineae</taxon>
        <taxon>Phaeosphaeriaceae</taxon>
        <taxon>Parastagonospora</taxon>
    </lineage>
</organism>
<dbReference type="VEuPathDB" id="FungiDB:JI435_098780"/>
<evidence type="ECO:0000313" key="3">
    <source>
        <dbReference type="Proteomes" id="UP000001055"/>
    </source>
</evidence>
<dbReference type="PANTHER" id="PTHR42877">
    <property type="entry name" value="L-ORNITHINE N(5)-MONOOXYGENASE-RELATED"/>
    <property type="match status" value="1"/>
</dbReference>
<comment type="similarity">
    <text evidence="1">Belongs to the FAD-binding monooxygenase family.</text>
</comment>
<dbReference type="eggNOG" id="KOG1399">
    <property type="taxonomic scope" value="Eukaryota"/>
</dbReference>
<protein>
    <recommendedName>
        <fullName evidence="4">FAD/NAD(P)-binding domain-containing protein</fullName>
    </recommendedName>
</protein>
<dbReference type="Gene3D" id="3.50.50.60">
    <property type="entry name" value="FAD/NAD(P)-binding domain"/>
    <property type="match status" value="2"/>
</dbReference>
<proteinExistence type="inferred from homology"/>
<accession>Q0TYX0</accession>
<evidence type="ECO:0000313" key="2">
    <source>
        <dbReference type="EMBL" id="EAT77321.1"/>
    </source>
</evidence>
<evidence type="ECO:0000256" key="1">
    <source>
        <dbReference type="ARBA" id="ARBA00010139"/>
    </source>
</evidence>
<dbReference type="GeneID" id="5982467"/>
<dbReference type="EMBL" id="CH445361">
    <property type="protein sequence ID" value="EAT77321.1"/>
    <property type="molecule type" value="Genomic_DNA"/>
</dbReference>
<dbReference type="KEGG" id="pno:SNOG_15388"/>